<feature type="compositionally biased region" description="Low complexity" evidence="1">
    <location>
        <begin position="82"/>
        <end position="93"/>
    </location>
</feature>
<dbReference type="AlphaFoldDB" id="R0JLV0"/>
<sequence length="206" mass="21692">MALLMALQTLLEECVPCRSHARHREALHALGSCLMRAEREAELSVTLGNLPLFSSHHHGVNTCRTFEKGQKGLSMSQKSRARAGPAATTAQPQQKPERVYSQGEDSALGTTPSQAGRGGTIAMPPPGGQPQDNTPTIRALQLPQTPNPTQHLLQPPSAGCTAPQQEQLSGASLPRCKTAALAFTASPWSLAQELPGAPLRGTIVGG</sequence>
<evidence type="ECO:0000256" key="1">
    <source>
        <dbReference type="SAM" id="MobiDB-lite"/>
    </source>
</evidence>
<feature type="region of interest" description="Disordered" evidence="1">
    <location>
        <begin position="68"/>
        <end position="136"/>
    </location>
</feature>
<dbReference type="EMBL" id="KB743525">
    <property type="protein sequence ID" value="EOA98300.1"/>
    <property type="molecule type" value="Genomic_DNA"/>
</dbReference>
<dbReference type="Proteomes" id="UP000296049">
    <property type="component" value="Unassembled WGS sequence"/>
</dbReference>
<evidence type="ECO:0000313" key="2">
    <source>
        <dbReference type="EMBL" id="EOA98300.1"/>
    </source>
</evidence>
<evidence type="ECO:0000313" key="3">
    <source>
        <dbReference type="Proteomes" id="UP000296049"/>
    </source>
</evidence>
<reference evidence="3" key="1">
    <citation type="journal article" date="2013" name="Nat. Genet.">
        <title>The duck genome and transcriptome provide insight into an avian influenza virus reservoir species.</title>
        <authorList>
            <person name="Huang Y."/>
            <person name="Li Y."/>
            <person name="Burt D.W."/>
            <person name="Chen H."/>
            <person name="Zhang Y."/>
            <person name="Qian W."/>
            <person name="Kim H."/>
            <person name="Gan S."/>
            <person name="Zhao Y."/>
            <person name="Li J."/>
            <person name="Yi K."/>
            <person name="Feng H."/>
            <person name="Zhu P."/>
            <person name="Li B."/>
            <person name="Liu Q."/>
            <person name="Fairley S."/>
            <person name="Magor K.E."/>
            <person name="Du Z."/>
            <person name="Hu X."/>
            <person name="Goodman L."/>
            <person name="Tafer H."/>
            <person name="Vignal A."/>
            <person name="Lee T."/>
            <person name="Kim K.W."/>
            <person name="Sheng Z."/>
            <person name="An Y."/>
            <person name="Searle S."/>
            <person name="Herrero J."/>
            <person name="Groenen M.A."/>
            <person name="Crooijmans R.P."/>
            <person name="Faraut T."/>
            <person name="Cai Q."/>
            <person name="Webster R.G."/>
            <person name="Aldridge J.R."/>
            <person name="Warren W.C."/>
            <person name="Bartschat S."/>
            <person name="Kehr S."/>
            <person name="Marz M."/>
            <person name="Stadler P.F."/>
            <person name="Smith J."/>
            <person name="Kraus R.H."/>
            <person name="Zhao Y."/>
            <person name="Ren L."/>
            <person name="Fei J."/>
            <person name="Morisson M."/>
            <person name="Kaiser P."/>
            <person name="Griffin D.K."/>
            <person name="Rao M."/>
            <person name="Pitel F."/>
            <person name="Wang J."/>
            <person name="Li N."/>
        </authorList>
    </citation>
    <scope>NUCLEOTIDE SEQUENCE [LARGE SCALE GENOMIC DNA]</scope>
</reference>
<name>R0JLV0_ANAPL</name>
<proteinExistence type="predicted"/>
<protein>
    <submittedName>
        <fullName evidence="2">Uncharacterized protein</fullName>
    </submittedName>
</protein>
<keyword evidence="3" id="KW-1185">Reference proteome</keyword>
<gene>
    <name evidence="2" type="ORF">Anapl_03024</name>
</gene>
<organism evidence="2 3">
    <name type="scientific">Anas platyrhynchos</name>
    <name type="common">Mallard</name>
    <name type="synonym">Anas boschas</name>
    <dbReference type="NCBI Taxonomy" id="8839"/>
    <lineage>
        <taxon>Eukaryota</taxon>
        <taxon>Metazoa</taxon>
        <taxon>Chordata</taxon>
        <taxon>Craniata</taxon>
        <taxon>Vertebrata</taxon>
        <taxon>Euteleostomi</taxon>
        <taxon>Archelosauria</taxon>
        <taxon>Archosauria</taxon>
        <taxon>Dinosauria</taxon>
        <taxon>Saurischia</taxon>
        <taxon>Theropoda</taxon>
        <taxon>Coelurosauria</taxon>
        <taxon>Aves</taxon>
        <taxon>Neognathae</taxon>
        <taxon>Galloanserae</taxon>
        <taxon>Anseriformes</taxon>
        <taxon>Anatidae</taxon>
        <taxon>Anatinae</taxon>
        <taxon>Anas</taxon>
    </lineage>
</organism>
<accession>R0JLV0</accession>